<dbReference type="EMBL" id="BMAR01000075">
    <property type="protein sequence ID" value="GFR52900.1"/>
    <property type="molecule type" value="Genomic_DNA"/>
</dbReference>
<comment type="caution">
    <text evidence="2">The sequence shown here is derived from an EMBL/GenBank/DDBJ whole genome shotgun (WGS) entry which is preliminary data.</text>
</comment>
<organism evidence="2 3">
    <name type="scientific">Astrephomene gubernaculifera</name>
    <dbReference type="NCBI Taxonomy" id="47775"/>
    <lineage>
        <taxon>Eukaryota</taxon>
        <taxon>Viridiplantae</taxon>
        <taxon>Chlorophyta</taxon>
        <taxon>core chlorophytes</taxon>
        <taxon>Chlorophyceae</taxon>
        <taxon>CS clade</taxon>
        <taxon>Chlamydomonadales</taxon>
        <taxon>Astrephomenaceae</taxon>
        <taxon>Astrephomene</taxon>
    </lineage>
</organism>
<keyword evidence="3" id="KW-1185">Reference proteome</keyword>
<feature type="compositionally biased region" description="Low complexity" evidence="1">
    <location>
        <begin position="90"/>
        <end position="101"/>
    </location>
</feature>
<feature type="compositionally biased region" description="Low complexity" evidence="1">
    <location>
        <begin position="152"/>
        <end position="165"/>
    </location>
</feature>
<evidence type="ECO:0000313" key="3">
    <source>
        <dbReference type="Proteomes" id="UP001054857"/>
    </source>
</evidence>
<evidence type="ECO:0000313" key="2">
    <source>
        <dbReference type="EMBL" id="GFR52900.1"/>
    </source>
</evidence>
<gene>
    <name evidence="2" type="ORF">Agub_g15544</name>
</gene>
<proteinExistence type="predicted"/>
<name>A0AAD3E398_9CHLO</name>
<feature type="compositionally biased region" description="Low complexity" evidence="1">
    <location>
        <begin position="136"/>
        <end position="145"/>
    </location>
</feature>
<dbReference type="AlphaFoldDB" id="A0AAD3E398"/>
<feature type="region of interest" description="Disordered" evidence="1">
    <location>
        <begin position="73"/>
        <end position="176"/>
    </location>
</feature>
<dbReference type="Proteomes" id="UP001054857">
    <property type="component" value="Unassembled WGS sequence"/>
</dbReference>
<accession>A0AAD3E398</accession>
<feature type="compositionally biased region" description="Basic residues" evidence="1">
    <location>
        <begin position="125"/>
        <end position="135"/>
    </location>
</feature>
<reference evidence="2 3" key="1">
    <citation type="journal article" date="2021" name="Sci. Rep.">
        <title>Genome sequencing of the multicellular alga Astrephomene provides insights into convergent evolution of germ-soma differentiation.</title>
        <authorList>
            <person name="Yamashita S."/>
            <person name="Yamamoto K."/>
            <person name="Matsuzaki R."/>
            <person name="Suzuki S."/>
            <person name="Yamaguchi H."/>
            <person name="Hirooka S."/>
            <person name="Minakuchi Y."/>
            <person name="Miyagishima S."/>
            <person name="Kawachi M."/>
            <person name="Toyoda A."/>
            <person name="Nozaki H."/>
        </authorList>
    </citation>
    <scope>NUCLEOTIDE SEQUENCE [LARGE SCALE GENOMIC DNA]</scope>
    <source>
        <strain evidence="2 3">NIES-4017</strain>
    </source>
</reference>
<evidence type="ECO:0000256" key="1">
    <source>
        <dbReference type="SAM" id="MobiDB-lite"/>
    </source>
</evidence>
<feature type="compositionally biased region" description="Low complexity" evidence="1">
    <location>
        <begin position="112"/>
        <end position="124"/>
    </location>
</feature>
<sequence>MLEECARLQSAALSPTARAALPCKPALKRQGRRSIWPPAITRWSPLALDAAVSRFQRRSRGMAVAAIPSDEQLLRSMMDDPGISDDRGDGTAAASTAAPSRARSRATGGGSPAPAAAAPAATAPARRRHVVRQRARTPGAGVGARPAPPEGPAGVASPAAAADAGSSGGARGPSGCCLRDELLLLPAEVLKAMLEERWSGGQD</sequence>
<feature type="non-terminal residue" evidence="2">
    <location>
        <position position="1"/>
    </location>
</feature>
<protein>
    <submittedName>
        <fullName evidence="2">Uncharacterized protein</fullName>
    </submittedName>
</protein>